<reference evidence="2" key="1">
    <citation type="journal article" date="2008" name="Nat. Genet.">
        <title>The Pristionchus pacificus genome provides a unique perspective on nematode lifestyle and parasitism.</title>
        <authorList>
            <person name="Dieterich C."/>
            <person name="Clifton S.W."/>
            <person name="Schuster L.N."/>
            <person name="Chinwalla A."/>
            <person name="Delehaunty K."/>
            <person name="Dinkelacker I."/>
            <person name="Fulton L."/>
            <person name="Fulton R."/>
            <person name="Godfrey J."/>
            <person name="Minx P."/>
            <person name="Mitreva M."/>
            <person name="Roeseler W."/>
            <person name="Tian H."/>
            <person name="Witte H."/>
            <person name="Yang S.P."/>
            <person name="Wilson R.K."/>
            <person name="Sommer R.J."/>
        </authorList>
    </citation>
    <scope>NUCLEOTIDE SEQUENCE [LARGE SCALE GENOMIC DNA]</scope>
    <source>
        <strain evidence="2">PS312</strain>
    </source>
</reference>
<accession>A0A2A6CWC7</accession>
<evidence type="ECO:0000313" key="2">
    <source>
        <dbReference type="Proteomes" id="UP000005239"/>
    </source>
</evidence>
<evidence type="ECO:0000313" key="1">
    <source>
        <dbReference type="EnsemblMetazoa" id="PPA07820.1"/>
    </source>
</evidence>
<dbReference type="Proteomes" id="UP000005239">
    <property type="component" value="Unassembled WGS sequence"/>
</dbReference>
<protein>
    <submittedName>
        <fullName evidence="1">Uncharacterized protein</fullName>
    </submittedName>
</protein>
<dbReference type="AlphaFoldDB" id="A0A2A6CWC7"/>
<name>A0A2A6CWC7_PRIPA</name>
<proteinExistence type="predicted"/>
<reference evidence="1" key="2">
    <citation type="submission" date="2022-06" db="UniProtKB">
        <authorList>
            <consortium name="EnsemblMetazoa"/>
        </authorList>
    </citation>
    <scope>IDENTIFICATION</scope>
    <source>
        <strain evidence="1">PS312</strain>
    </source>
</reference>
<sequence>LEQFLAALDGLVRLLQDRRRVDGEPVLTLEYVVDRGYRTLPAPIFAAITFILLAMVTTATLATFGYGEHTPKARTNRVVCECLTNY</sequence>
<organism evidence="1 2">
    <name type="scientific">Pristionchus pacificus</name>
    <name type="common">Parasitic nematode worm</name>
    <dbReference type="NCBI Taxonomy" id="54126"/>
    <lineage>
        <taxon>Eukaryota</taxon>
        <taxon>Metazoa</taxon>
        <taxon>Ecdysozoa</taxon>
        <taxon>Nematoda</taxon>
        <taxon>Chromadorea</taxon>
        <taxon>Rhabditida</taxon>
        <taxon>Rhabditina</taxon>
        <taxon>Diplogasteromorpha</taxon>
        <taxon>Diplogasteroidea</taxon>
        <taxon>Neodiplogasteridae</taxon>
        <taxon>Pristionchus</taxon>
    </lineage>
</organism>
<keyword evidence="2" id="KW-1185">Reference proteome</keyword>
<gene>
    <name evidence="1" type="primary">WBGene00097374</name>
</gene>
<dbReference type="EnsemblMetazoa" id="PPA07820.1">
    <property type="protein sequence ID" value="PPA07820.1"/>
    <property type="gene ID" value="WBGene00097374"/>
</dbReference>
<accession>A0A8R1Y7Y8</accession>